<evidence type="ECO:0000313" key="2">
    <source>
        <dbReference type="EMBL" id="KKL98155.1"/>
    </source>
</evidence>
<feature type="transmembrane region" description="Helical" evidence="1">
    <location>
        <begin position="6"/>
        <end position="27"/>
    </location>
</feature>
<dbReference type="EMBL" id="LAZR01017986">
    <property type="protein sequence ID" value="KKL98155.1"/>
    <property type="molecule type" value="Genomic_DNA"/>
</dbReference>
<dbReference type="AlphaFoldDB" id="A0A0F9IWQ0"/>
<gene>
    <name evidence="2" type="ORF">LCGC14_1827220</name>
</gene>
<name>A0A0F9IWQ0_9ZZZZ</name>
<organism evidence="2">
    <name type="scientific">marine sediment metagenome</name>
    <dbReference type="NCBI Taxonomy" id="412755"/>
    <lineage>
        <taxon>unclassified sequences</taxon>
        <taxon>metagenomes</taxon>
        <taxon>ecological metagenomes</taxon>
    </lineage>
</organism>
<keyword evidence="1" id="KW-1133">Transmembrane helix</keyword>
<comment type="caution">
    <text evidence="2">The sequence shown here is derived from an EMBL/GenBank/DDBJ whole genome shotgun (WGS) entry which is preliminary data.</text>
</comment>
<sequence length="41" mass="4699">MKFLKIFLKSISLIALVAIASKAWVIYSSSFRLDKIEPKEL</sequence>
<evidence type="ECO:0000256" key="1">
    <source>
        <dbReference type="SAM" id="Phobius"/>
    </source>
</evidence>
<keyword evidence="1" id="KW-0812">Transmembrane</keyword>
<proteinExistence type="predicted"/>
<keyword evidence="1" id="KW-0472">Membrane</keyword>
<feature type="non-terminal residue" evidence="2">
    <location>
        <position position="41"/>
    </location>
</feature>
<protein>
    <submittedName>
        <fullName evidence="2">Uncharacterized protein</fullName>
    </submittedName>
</protein>
<accession>A0A0F9IWQ0</accession>
<reference evidence="2" key="1">
    <citation type="journal article" date="2015" name="Nature">
        <title>Complex archaea that bridge the gap between prokaryotes and eukaryotes.</title>
        <authorList>
            <person name="Spang A."/>
            <person name="Saw J.H."/>
            <person name="Jorgensen S.L."/>
            <person name="Zaremba-Niedzwiedzka K."/>
            <person name="Martijn J."/>
            <person name="Lind A.E."/>
            <person name="van Eijk R."/>
            <person name="Schleper C."/>
            <person name="Guy L."/>
            <person name="Ettema T.J."/>
        </authorList>
    </citation>
    <scope>NUCLEOTIDE SEQUENCE</scope>
</reference>